<dbReference type="RefSeq" id="WP_158918781.1">
    <property type="nucleotide sequence ID" value="NZ_CP047020.1"/>
</dbReference>
<evidence type="ECO:0000313" key="1">
    <source>
        <dbReference type="EMBL" id="QHA03111.1"/>
    </source>
</evidence>
<protein>
    <submittedName>
        <fullName evidence="1">Uncharacterized protein</fullName>
    </submittedName>
</protein>
<dbReference type="Proteomes" id="UP000436138">
    <property type="component" value="Chromosome"/>
</dbReference>
<dbReference type="EMBL" id="CP047020">
    <property type="protein sequence ID" value="QHA03111.1"/>
    <property type="molecule type" value="Genomic_DNA"/>
</dbReference>
<gene>
    <name evidence="1" type="ORF">GQF42_07320</name>
</gene>
<sequence length="174" mass="20655">MNNAEIEERYLREDRQSMTEPARQWLDRWLADMDDRLESWKVRYLPEGFRYDFSMESLDLLEEVILRRYQDESDFEADSGSEFLEGAVRYYGETLRKRLSCRWGYQDMGPDVSNPFNRVPQIRSNTRDEYMDVIVPLHVFDYLVAERQPGVLQKMSGVITRALHNAELDVDNLG</sequence>
<accession>A0A6I6MY18</accession>
<reference evidence="1 2" key="1">
    <citation type="submission" date="2019-12" db="EMBL/GenBank/DDBJ databases">
        <title>Streptomyces sp. strain T44 isolated from rhizosphere soil of Broussonetia papyrifera.</title>
        <authorList>
            <person name="Mo P."/>
        </authorList>
    </citation>
    <scope>NUCLEOTIDE SEQUENCE [LARGE SCALE GENOMIC DNA]</scope>
    <source>
        <strain evidence="1 2">T44</strain>
    </source>
</reference>
<dbReference type="AlphaFoldDB" id="A0A6I6MY18"/>
<proteinExistence type="predicted"/>
<name>A0A6I6MY18_9ACTN</name>
<keyword evidence="2" id="KW-1185">Reference proteome</keyword>
<evidence type="ECO:0000313" key="2">
    <source>
        <dbReference type="Proteomes" id="UP000436138"/>
    </source>
</evidence>
<organism evidence="1 2">
    <name type="scientific">Streptomyces broussonetiae</name>
    <dbReference type="NCBI Taxonomy" id="2686304"/>
    <lineage>
        <taxon>Bacteria</taxon>
        <taxon>Bacillati</taxon>
        <taxon>Actinomycetota</taxon>
        <taxon>Actinomycetes</taxon>
        <taxon>Kitasatosporales</taxon>
        <taxon>Streptomycetaceae</taxon>
        <taxon>Streptomyces</taxon>
    </lineage>
</organism>
<dbReference type="KEGG" id="sbro:GQF42_07320"/>